<dbReference type="GO" id="GO:0051301">
    <property type="term" value="P:cell division"/>
    <property type="evidence" value="ECO:0007669"/>
    <property type="project" value="UniProtKB-KW"/>
</dbReference>
<evidence type="ECO:0000259" key="9">
    <source>
        <dbReference type="PROSITE" id="PS51779"/>
    </source>
</evidence>
<evidence type="ECO:0000256" key="2">
    <source>
        <dbReference type="ARBA" id="ARBA00022475"/>
    </source>
</evidence>
<keyword evidence="5 8" id="KW-1133">Transmembrane helix</keyword>
<dbReference type="PANTHER" id="PTHR37820:SF1">
    <property type="entry name" value="CELL DIVISION PROTEIN FTSQ"/>
    <property type="match status" value="1"/>
</dbReference>
<dbReference type="InterPro" id="IPR013685">
    <property type="entry name" value="POTRA_FtsQ_type"/>
</dbReference>
<evidence type="ECO:0000256" key="4">
    <source>
        <dbReference type="ARBA" id="ARBA00022692"/>
    </source>
</evidence>
<dbReference type="Proteomes" id="UP001265083">
    <property type="component" value="Unassembled WGS sequence"/>
</dbReference>
<evidence type="ECO:0000313" key="11">
    <source>
        <dbReference type="EMBL" id="SDU41022.1"/>
    </source>
</evidence>
<dbReference type="PANTHER" id="PTHR37820">
    <property type="entry name" value="CELL DIVISION PROTEIN DIVIB"/>
    <property type="match status" value="1"/>
</dbReference>
<evidence type="ECO:0000256" key="7">
    <source>
        <dbReference type="ARBA" id="ARBA00023306"/>
    </source>
</evidence>
<reference evidence="10 13" key="2">
    <citation type="submission" date="2023-08" db="EMBL/GenBank/DDBJ databases">
        <title>Bioegradation of LLDPE and BLDPE plastic by marine bacteria from coast plastic debris.</title>
        <authorList>
            <person name="Rong Z."/>
        </authorList>
    </citation>
    <scope>NUCLEOTIDE SEQUENCE [LARGE SCALE GENOMIC DNA]</scope>
    <source>
        <strain evidence="10 13">Z-2</strain>
    </source>
</reference>
<evidence type="ECO:0000256" key="3">
    <source>
        <dbReference type="ARBA" id="ARBA00022618"/>
    </source>
</evidence>
<evidence type="ECO:0000313" key="12">
    <source>
        <dbReference type="Proteomes" id="UP000183180"/>
    </source>
</evidence>
<dbReference type="Pfam" id="PF08478">
    <property type="entry name" value="POTRA_1"/>
    <property type="match status" value="1"/>
</dbReference>
<keyword evidence="7" id="KW-0131">Cell cycle</keyword>
<feature type="domain" description="POTRA" evidence="9">
    <location>
        <begin position="36"/>
        <end position="104"/>
    </location>
</feature>
<feature type="transmembrane region" description="Helical" evidence="8">
    <location>
        <begin position="12"/>
        <end position="32"/>
    </location>
</feature>
<dbReference type="Proteomes" id="UP000183180">
    <property type="component" value="Unassembled WGS sequence"/>
</dbReference>
<organism evidence="11 12">
    <name type="scientific">Gordonia westfalica</name>
    <dbReference type="NCBI Taxonomy" id="158898"/>
    <lineage>
        <taxon>Bacteria</taxon>
        <taxon>Bacillati</taxon>
        <taxon>Actinomycetota</taxon>
        <taxon>Actinomycetes</taxon>
        <taxon>Mycobacteriales</taxon>
        <taxon>Gordoniaceae</taxon>
        <taxon>Gordonia</taxon>
    </lineage>
</organism>
<dbReference type="PROSITE" id="PS51779">
    <property type="entry name" value="POTRA"/>
    <property type="match status" value="1"/>
</dbReference>
<sequence>MIRWPTRRRSRLILGTLMVVAAGVGMVLIAYLTPLMSVRSTDIRDNGSVPADEILRVAAVAPGTPLLQVDTRAVAQRVASIPSVESARVQRSYPSSLTITVVERVPVVIVTNGDEVHVLDRSGVSFLHYVRAQGVPPEVLKLPVLETSDPGPADPTTREAITAVAGLPESLARQVIRVTATSPVDIEFTLAGNRRVVWGDSDRGAEKARTLTYLLSRDAKMYNVSSPEFPAYK</sequence>
<protein>
    <submittedName>
        <fullName evidence="11">Cell division protein FtsQ</fullName>
    </submittedName>
    <submittedName>
        <fullName evidence="10">FtsQ-type POTRA domain-containing protein</fullName>
    </submittedName>
</protein>
<keyword evidence="6 8" id="KW-0472">Membrane</keyword>
<dbReference type="Gene3D" id="3.10.20.310">
    <property type="entry name" value="membrane protein fhac"/>
    <property type="match status" value="1"/>
</dbReference>
<evidence type="ECO:0000256" key="5">
    <source>
        <dbReference type="ARBA" id="ARBA00022989"/>
    </source>
</evidence>
<accession>A0A1H2IA59</accession>
<comment type="subcellular location">
    <subcellularLocation>
        <location evidence="1">Membrane</location>
    </subcellularLocation>
</comment>
<gene>
    <name evidence="10" type="ORF">RD149_02235</name>
    <name evidence="11" type="ORF">SAMN04488548_134986</name>
</gene>
<proteinExistence type="predicted"/>
<evidence type="ECO:0000313" key="13">
    <source>
        <dbReference type="Proteomes" id="UP001265083"/>
    </source>
</evidence>
<dbReference type="RefSeq" id="WP_074849349.1">
    <property type="nucleotide sequence ID" value="NZ_FNLM01000034.1"/>
</dbReference>
<keyword evidence="3 11" id="KW-0132">Cell division</keyword>
<keyword evidence="13" id="KW-1185">Reference proteome</keyword>
<evidence type="ECO:0000256" key="8">
    <source>
        <dbReference type="SAM" id="Phobius"/>
    </source>
</evidence>
<evidence type="ECO:0000313" key="10">
    <source>
        <dbReference type="EMBL" id="MDS1112580.1"/>
    </source>
</evidence>
<dbReference type="GO" id="GO:0005886">
    <property type="term" value="C:plasma membrane"/>
    <property type="evidence" value="ECO:0007669"/>
    <property type="project" value="TreeGrafter"/>
</dbReference>
<dbReference type="InterPro" id="IPR050487">
    <property type="entry name" value="FtsQ_DivIB"/>
</dbReference>
<dbReference type="InterPro" id="IPR034746">
    <property type="entry name" value="POTRA"/>
</dbReference>
<dbReference type="EMBL" id="JAVLUS010000002">
    <property type="protein sequence ID" value="MDS1112580.1"/>
    <property type="molecule type" value="Genomic_DNA"/>
</dbReference>
<reference evidence="11 12" key="1">
    <citation type="submission" date="2016-10" db="EMBL/GenBank/DDBJ databases">
        <authorList>
            <person name="de Groot N.N."/>
        </authorList>
    </citation>
    <scope>NUCLEOTIDE SEQUENCE [LARGE SCALE GENOMIC DNA]</scope>
    <source>
        <strain evidence="11 12">DSM 44215</strain>
    </source>
</reference>
<keyword evidence="4 8" id="KW-0812">Transmembrane</keyword>
<dbReference type="EMBL" id="FNLM01000034">
    <property type="protein sequence ID" value="SDU41022.1"/>
    <property type="molecule type" value="Genomic_DNA"/>
</dbReference>
<name>A0A1H2IA59_9ACTN</name>
<dbReference type="STRING" id="158898.SAMN04488548_134986"/>
<dbReference type="OrthoDB" id="9790760at2"/>
<keyword evidence="2" id="KW-1003">Cell membrane</keyword>
<evidence type="ECO:0000256" key="6">
    <source>
        <dbReference type="ARBA" id="ARBA00023136"/>
    </source>
</evidence>
<evidence type="ECO:0000256" key="1">
    <source>
        <dbReference type="ARBA" id="ARBA00004370"/>
    </source>
</evidence>
<dbReference type="AlphaFoldDB" id="A0A1H2IA59"/>